<keyword evidence="1" id="KW-0732">Signal</keyword>
<feature type="chain" id="PRO_5020601385" evidence="1">
    <location>
        <begin position="25"/>
        <end position="545"/>
    </location>
</feature>
<evidence type="ECO:0000313" key="3">
    <source>
        <dbReference type="Proteomes" id="UP000295680"/>
    </source>
</evidence>
<proteinExistence type="predicted"/>
<evidence type="ECO:0000256" key="1">
    <source>
        <dbReference type="SAM" id="SignalP"/>
    </source>
</evidence>
<feature type="signal peptide" evidence="1">
    <location>
        <begin position="1"/>
        <end position="24"/>
    </location>
</feature>
<sequence length="545" mass="58125">MRRILVAIAGGVLITSFAATPVVAAPQQSPKSVSYNEKLRCDEGSPLCAEPVDSIGRDGSYTGHDEPSTVFYSNKTGAGTNAQYQLTIPKDPIIPPKQDGTGGTFNFQNRIAFWFGIALCDNQSAPEFTHAPCVAGSDRNISDNPDPTKPDYVGRHPGGAFMELQFYPPGWAPFQNGISCDARKWCAAMAIFSFNRDMNAGVDNNAACVAAVGLEPANFAFITKDGKPQAPAAPLSQTTASFTPDPAHDLFMNAGDRIAISIHDTPAGLVTALNDHSTGQSGFMTASVANGFAQVNFQPTATTCSQSPYAFHPMYATSSEHTRVPWAAHSYNVSFSDEIGHFEYCANIANGTCTSDPTDPGSPDADDVGCHTPAESLRIKIGGCTGSDADFDGPSYLADWPGSNPNPFLDRLLHPRSVEFTSPTFNGGRNYDRVAFEADMPRIEAADFGGKCDRTTGTNCVNPPPGAAFYPLFSIRDNNDLQGGGNDGCVWQLGGTHIPGTTNTFGGTTTAEFGPLLFLDYPAAGFKPNHITNDFRRVIPNPCRR</sequence>
<protein>
    <submittedName>
        <fullName evidence="2">Uncharacterized protein</fullName>
    </submittedName>
</protein>
<dbReference type="Proteomes" id="UP000295680">
    <property type="component" value="Unassembled WGS sequence"/>
</dbReference>
<accession>A0A4R2JJP9</accession>
<gene>
    <name evidence="2" type="ORF">EV192_106723</name>
</gene>
<dbReference type="OrthoDB" id="4846939at2"/>
<dbReference type="EMBL" id="SLWS01000006">
    <property type="protein sequence ID" value="TCO57246.1"/>
    <property type="molecule type" value="Genomic_DNA"/>
</dbReference>
<evidence type="ECO:0000313" key="2">
    <source>
        <dbReference type="EMBL" id="TCO57246.1"/>
    </source>
</evidence>
<comment type="caution">
    <text evidence="2">The sequence shown here is derived from an EMBL/GenBank/DDBJ whole genome shotgun (WGS) entry which is preliminary data.</text>
</comment>
<dbReference type="AlphaFoldDB" id="A0A4R2JJP9"/>
<keyword evidence="3" id="KW-1185">Reference proteome</keyword>
<dbReference type="RefSeq" id="WP_132121129.1">
    <property type="nucleotide sequence ID" value="NZ_SLWS01000006.1"/>
</dbReference>
<organism evidence="2 3">
    <name type="scientific">Actinocrispum wychmicini</name>
    <dbReference type="NCBI Taxonomy" id="1213861"/>
    <lineage>
        <taxon>Bacteria</taxon>
        <taxon>Bacillati</taxon>
        <taxon>Actinomycetota</taxon>
        <taxon>Actinomycetes</taxon>
        <taxon>Pseudonocardiales</taxon>
        <taxon>Pseudonocardiaceae</taxon>
        <taxon>Actinocrispum</taxon>
    </lineage>
</organism>
<reference evidence="2 3" key="1">
    <citation type="submission" date="2019-03" db="EMBL/GenBank/DDBJ databases">
        <title>Genomic Encyclopedia of Type Strains, Phase IV (KMG-IV): sequencing the most valuable type-strain genomes for metagenomic binning, comparative biology and taxonomic classification.</title>
        <authorList>
            <person name="Goeker M."/>
        </authorList>
    </citation>
    <scope>NUCLEOTIDE SEQUENCE [LARGE SCALE GENOMIC DNA]</scope>
    <source>
        <strain evidence="2 3">DSM 45934</strain>
    </source>
</reference>
<name>A0A4R2JJP9_9PSEU</name>